<comment type="caution">
    <text evidence="1">The sequence shown here is derived from an EMBL/GenBank/DDBJ whole genome shotgun (WGS) entry which is preliminary data.</text>
</comment>
<dbReference type="OrthoDB" id="9810852at2"/>
<organism evidence="1 2">
    <name type="scientific">Dubosiella newyorkensis</name>
    <dbReference type="NCBI Taxonomy" id="1862672"/>
    <lineage>
        <taxon>Bacteria</taxon>
        <taxon>Bacillati</taxon>
        <taxon>Bacillota</taxon>
        <taxon>Erysipelotrichia</taxon>
        <taxon>Erysipelotrichales</taxon>
        <taxon>Erysipelotrichaceae</taxon>
        <taxon>Dubosiella</taxon>
    </lineage>
</organism>
<proteinExistence type="predicted"/>
<name>A0A1U7NKP6_9FIRM</name>
<dbReference type="InterPro" id="IPR021799">
    <property type="entry name" value="PIN-like_prokaryotic"/>
</dbReference>
<reference evidence="1 2" key="1">
    <citation type="submission" date="2016-11" db="EMBL/GenBank/DDBJ databases">
        <title>Description of two novel members of the family Erysipelotrichaceae: Ileibacterium lipovorans gen. nov., sp. nov. and Dubosiella newyorkensis, gen. nov., sp. nov.</title>
        <authorList>
            <person name="Cox L.M."/>
            <person name="Sohn J."/>
            <person name="Tyrrell K.L."/>
            <person name="Citron D.M."/>
            <person name="Lawson P.A."/>
            <person name="Patel N.B."/>
            <person name="Iizumi T."/>
            <person name="Perez-Perez G.I."/>
            <person name="Goldstein E.J."/>
            <person name="Blaser M.J."/>
        </authorList>
    </citation>
    <scope>NUCLEOTIDE SEQUENCE [LARGE SCALE GENOMIC DNA]</scope>
    <source>
        <strain evidence="1 2">NYU-BL-A4</strain>
    </source>
</reference>
<dbReference type="AlphaFoldDB" id="A0A1U7NKP6"/>
<dbReference type="GeneID" id="78276201"/>
<evidence type="ECO:0000313" key="1">
    <source>
        <dbReference type="EMBL" id="OLU44931.1"/>
    </source>
</evidence>
<keyword evidence="2" id="KW-1185">Reference proteome</keyword>
<evidence type="ECO:0008006" key="3">
    <source>
        <dbReference type="Google" id="ProtNLM"/>
    </source>
</evidence>
<dbReference type="EMBL" id="MPKA01000091">
    <property type="protein sequence ID" value="OLU44931.1"/>
    <property type="molecule type" value="Genomic_DNA"/>
</dbReference>
<sequence length="166" mass="19198">MKLISSDTNVWIDFLTIDRLDLPFKLPLIYLMNHEAIYNELVEPKGLSKKLLDLGLQGTELFEEEFFLAEVYRQRYQKLSVFDSIALAIAKHRVIPLLTGDGALRKAAKKEGVEVIGTIKLLDMLFENQIVDQIEYVECLRLFLTHNGGFIRLPTDELLKRIDQFE</sequence>
<dbReference type="InterPro" id="IPR029060">
    <property type="entry name" value="PIN-like_dom_sf"/>
</dbReference>
<dbReference type="STRING" id="1862672.BO225_09635"/>
<accession>A0A1U7NKP6</accession>
<dbReference type="RefSeq" id="WP_076342049.1">
    <property type="nucleotide sequence ID" value="NZ_CAOOJT010000001.1"/>
</dbReference>
<gene>
    <name evidence="1" type="ORF">BO225_09635</name>
</gene>
<protein>
    <recommendedName>
        <fullName evidence="3">PIN domain-containing protein</fullName>
    </recommendedName>
</protein>
<dbReference type="Pfam" id="PF11848">
    <property type="entry name" value="DUF3368"/>
    <property type="match status" value="1"/>
</dbReference>
<dbReference type="SUPFAM" id="SSF88723">
    <property type="entry name" value="PIN domain-like"/>
    <property type="match status" value="1"/>
</dbReference>
<evidence type="ECO:0000313" key="2">
    <source>
        <dbReference type="Proteomes" id="UP000186705"/>
    </source>
</evidence>
<dbReference type="Proteomes" id="UP000186705">
    <property type="component" value="Unassembled WGS sequence"/>
</dbReference>